<organism evidence="1 2">
    <name type="scientific">Staurois parvus</name>
    <dbReference type="NCBI Taxonomy" id="386267"/>
    <lineage>
        <taxon>Eukaryota</taxon>
        <taxon>Metazoa</taxon>
        <taxon>Chordata</taxon>
        <taxon>Craniata</taxon>
        <taxon>Vertebrata</taxon>
        <taxon>Euteleostomi</taxon>
        <taxon>Amphibia</taxon>
        <taxon>Batrachia</taxon>
        <taxon>Anura</taxon>
        <taxon>Neobatrachia</taxon>
        <taxon>Ranoidea</taxon>
        <taxon>Ranidae</taxon>
        <taxon>Staurois</taxon>
    </lineage>
</organism>
<proteinExistence type="predicted"/>
<dbReference type="Proteomes" id="UP001162483">
    <property type="component" value="Unassembled WGS sequence"/>
</dbReference>
<name>A0ABN9CM82_9NEOB</name>
<sequence>MTKYSASVQRLPLQWCSVIRCPQSVSLHHSTHFLRAYLGHSEPGAD</sequence>
<protein>
    <submittedName>
        <fullName evidence="1">Uncharacterized protein</fullName>
    </submittedName>
</protein>
<dbReference type="EMBL" id="CATNWA010011172">
    <property type="protein sequence ID" value="CAI9561265.1"/>
    <property type="molecule type" value="Genomic_DNA"/>
</dbReference>
<keyword evidence="2" id="KW-1185">Reference proteome</keyword>
<reference evidence="1" key="1">
    <citation type="submission" date="2023-05" db="EMBL/GenBank/DDBJ databases">
        <authorList>
            <person name="Stuckert A."/>
        </authorList>
    </citation>
    <scope>NUCLEOTIDE SEQUENCE</scope>
</reference>
<gene>
    <name evidence="1" type="ORF">SPARVUS_LOCUS5406421</name>
</gene>
<accession>A0ABN9CM82</accession>
<evidence type="ECO:0000313" key="1">
    <source>
        <dbReference type="EMBL" id="CAI9561265.1"/>
    </source>
</evidence>
<comment type="caution">
    <text evidence="1">The sequence shown here is derived from an EMBL/GenBank/DDBJ whole genome shotgun (WGS) entry which is preliminary data.</text>
</comment>
<evidence type="ECO:0000313" key="2">
    <source>
        <dbReference type="Proteomes" id="UP001162483"/>
    </source>
</evidence>